<sequence>MHPMIKPALRRGWRDRHTLQYGVAPAHAVLLGPVDDASAAFLDRLDGTRSMELLRQEAVRAGLPPGAADTLVARLTAAGLLDDAETHRRAAGRTGDGLRADLASLSTVHPEPGGGPARLAARRRARVRVRGAGRVGAAVAALLSAAGVGRVEVLDGGDVEPWDTLPGGIGRGRIGERRDVAARRVVCEAAPWPRRPPPEATRDGDGIALVVVAPRDGLDAYAPDPAAAAAHLRAGAPHLFAGVLEGTGFVGPLVLPGVTACAECLHRARAEREPAWPLVLAQWRSSGRRRAGVPACDAALATVVAGITASYALSFLDGDGLPAAGFRTRWVLPHLSAETERVTPHADCPCGAASGPGDPPPSAGVPVQSTMAR</sequence>
<dbReference type="SUPFAM" id="SSF69572">
    <property type="entry name" value="Activating enzymes of the ubiquitin-like proteins"/>
    <property type="match status" value="1"/>
</dbReference>
<reference evidence="4" key="1">
    <citation type="submission" date="2023-07" db="EMBL/GenBank/DDBJ databases">
        <title>30 novel species of actinomycetes from the DSMZ collection.</title>
        <authorList>
            <person name="Nouioui I."/>
        </authorList>
    </citation>
    <scope>NUCLEOTIDE SEQUENCE [LARGE SCALE GENOMIC DNA]</scope>
    <source>
        <strain evidence="4">DSM 42041</strain>
    </source>
</reference>
<feature type="region of interest" description="Disordered" evidence="1">
    <location>
        <begin position="350"/>
        <end position="373"/>
    </location>
</feature>
<dbReference type="GO" id="GO:0016779">
    <property type="term" value="F:nucleotidyltransferase activity"/>
    <property type="evidence" value="ECO:0007669"/>
    <property type="project" value="UniProtKB-KW"/>
</dbReference>
<proteinExistence type="predicted"/>
<keyword evidence="3" id="KW-0808">Transferase</keyword>
<dbReference type="Proteomes" id="UP001183414">
    <property type="component" value="Unassembled WGS sequence"/>
</dbReference>
<dbReference type="Pfam" id="PF00899">
    <property type="entry name" value="ThiF"/>
    <property type="match status" value="1"/>
</dbReference>
<dbReference type="Gene3D" id="3.40.50.720">
    <property type="entry name" value="NAD(P)-binding Rossmann-like Domain"/>
    <property type="match status" value="1"/>
</dbReference>
<dbReference type="EMBL" id="JAVREQ010000002">
    <property type="protein sequence ID" value="MDT0378050.1"/>
    <property type="molecule type" value="Genomic_DNA"/>
</dbReference>
<protein>
    <submittedName>
        <fullName evidence="3">ThiF family adenylyltransferase</fullName>
    </submittedName>
</protein>
<keyword evidence="3" id="KW-0548">Nucleotidyltransferase</keyword>
<evidence type="ECO:0000313" key="4">
    <source>
        <dbReference type="Proteomes" id="UP001183414"/>
    </source>
</evidence>
<dbReference type="InterPro" id="IPR000594">
    <property type="entry name" value="ThiF_NAD_FAD-bd"/>
</dbReference>
<keyword evidence="4" id="KW-1185">Reference proteome</keyword>
<gene>
    <name evidence="3" type="ORF">RM572_04570</name>
</gene>
<name>A0ABU2NM45_9ACTN</name>
<dbReference type="RefSeq" id="WP_311671965.1">
    <property type="nucleotide sequence ID" value="NZ_JAVREQ010000002.1"/>
</dbReference>
<organism evidence="3 4">
    <name type="scientific">Streptomyces hazeniae</name>
    <dbReference type="NCBI Taxonomy" id="3075538"/>
    <lineage>
        <taxon>Bacteria</taxon>
        <taxon>Bacillati</taxon>
        <taxon>Actinomycetota</taxon>
        <taxon>Actinomycetes</taxon>
        <taxon>Kitasatosporales</taxon>
        <taxon>Streptomycetaceae</taxon>
        <taxon>Streptomyces</taxon>
    </lineage>
</organism>
<feature type="domain" description="THIF-type NAD/FAD binding fold" evidence="2">
    <location>
        <begin position="123"/>
        <end position="349"/>
    </location>
</feature>
<dbReference type="InterPro" id="IPR035985">
    <property type="entry name" value="Ubiquitin-activating_enz"/>
</dbReference>
<comment type="caution">
    <text evidence="3">The sequence shown here is derived from an EMBL/GenBank/DDBJ whole genome shotgun (WGS) entry which is preliminary data.</text>
</comment>
<evidence type="ECO:0000259" key="2">
    <source>
        <dbReference type="Pfam" id="PF00899"/>
    </source>
</evidence>
<evidence type="ECO:0000256" key="1">
    <source>
        <dbReference type="SAM" id="MobiDB-lite"/>
    </source>
</evidence>
<evidence type="ECO:0000313" key="3">
    <source>
        <dbReference type="EMBL" id="MDT0378050.1"/>
    </source>
</evidence>
<accession>A0ABU2NM45</accession>